<comment type="caution">
    <text evidence="4">The sequence shown here is derived from an EMBL/GenBank/DDBJ whole genome shotgun (WGS) entry which is preliminary data.</text>
</comment>
<dbReference type="CDD" id="cd03809">
    <property type="entry name" value="GT4_MtfB-like"/>
    <property type="match status" value="1"/>
</dbReference>
<dbReference type="RefSeq" id="WP_344673878.1">
    <property type="nucleotide sequence ID" value="NZ_BAAAZI010000006.1"/>
</dbReference>
<evidence type="ECO:0000259" key="2">
    <source>
        <dbReference type="Pfam" id="PF00534"/>
    </source>
</evidence>
<dbReference type="InterPro" id="IPR028098">
    <property type="entry name" value="Glyco_trans_4-like_N"/>
</dbReference>
<dbReference type="EMBL" id="BAAAZI010000006">
    <property type="protein sequence ID" value="GAA4137564.1"/>
    <property type="molecule type" value="Genomic_DNA"/>
</dbReference>
<accession>A0ABP7YKD3</accession>
<proteinExistence type="predicted"/>
<dbReference type="PANTHER" id="PTHR46401">
    <property type="entry name" value="GLYCOSYLTRANSFERASE WBBK-RELATED"/>
    <property type="match status" value="1"/>
</dbReference>
<dbReference type="PANTHER" id="PTHR46401:SF2">
    <property type="entry name" value="GLYCOSYLTRANSFERASE WBBK-RELATED"/>
    <property type="match status" value="1"/>
</dbReference>
<keyword evidence="1" id="KW-0808">Transferase</keyword>
<keyword evidence="5" id="KW-1185">Reference proteome</keyword>
<evidence type="ECO:0000313" key="5">
    <source>
        <dbReference type="Proteomes" id="UP001500101"/>
    </source>
</evidence>
<sequence>MRVVFETERMKYSHTGLYYYCLNLGNALLNSAPLDMQLSFYHNERAELVFGDDKNYIKQKSIDKFLKLSWKGFDLYHANYQLSPYLPKKGKTKVVLTIHDLNFIAEGKTPAKIKKYLGKVQANIDRAVAVVAISNFVKEDVEKHCKLGNKKIEVIYNGSNIDPEKIKLASPESPIDGPFLFSIGTIAAKKNFHVLPFLLVNNNYKLVISGIIQEEDYYQKIKAIAKSLGLEDRVILTGPVSEEEKYSYLKHCSLFVFPSLAEGFGLPVIEAMSFGKKVLLSTYTSLPEIGGKEAFYLESMDANYLQDFATNKLEMIIQGEDRSDEIKAWAGQFSWETAAKAYWDLYQSILRS</sequence>
<feature type="domain" description="Glycosyl transferase family 1" evidence="2">
    <location>
        <begin position="173"/>
        <end position="289"/>
    </location>
</feature>
<dbReference type="Pfam" id="PF13439">
    <property type="entry name" value="Glyco_transf_4"/>
    <property type="match status" value="1"/>
</dbReference>
<dbReference type="Pfam" id="PF00534">
    <property type="entry name" value="Glycos_transf_1"/>
    <property type="match status" value="1"/>
</dbReference>
<gene>
    <name evidence="4" type="ORF">GCM10022216_13700</name>
</gene>
<dbReference type="Proteomes" id="UP001500101">
    <property type="component" value="Unassembled WGS sequence"/>
</dbReference>
<evidence type="ECO:0000259" key="3">
    <source>
        <dbReference type="Pfam" id="PF13439"/>
    </source>
</evidence>
<dbReference type="SUPFAM" id="SSF53756">
    <property type="entry name" value="UDP-Glycosyltransferase/glycogen phosphorylase"/>
    <property type="match status" value="1"/>
</dbReference>
<dbReference type="InterPro" id="IPR001296">
    <property type="entry name" value="Glyco_trans_1"/>
</dbReference>
<dbReference type="Gene3D" id="3.40.50.2000">
    <property type="entry name" value="Glycogen Phosphorylase B"/>
    <property type="match status" value="2"/>
</dbReference>
<feature type="domain" description="Glycosyltransferase subfamily 4-like N-terminal" evidence="3">
    <location>
        <begin position="69"/>
        <end position="161"/>
    </location>
</feature>
<evidence type="ECO:0000256" key="1">
    <source>
        <dbReference type="ARBA" id="ARBA00022679"/>
    </source>
</evidence>
<protein>
    <submittedName>
        <fullName evidence="4">Glycosyltransferase family 1 protein</fullName>
    </submittedName>
</protein>
<reference evidence="5" key="1">
    <citation type="journal article" date="2019" name="Int. J. Syst. Evol. Microbiol.">
        <title>The Global Catalogue of Microorganisms (GCM) 10K type strain sequencing project: providing services to taxonomists for standard genome sequencing and annotation.</title>
        <authorList>
            <consortium name="The Broad Institute Genomics Platform"/>
            <consortium name="The Broad Institute Genome Sequencing Center for Infectious Disease"/>
            <person name="Wu L."/>
            <person name="Ma J."/>
        </authorList>
    </citation>
    <scope>NUCLEOTIDE SEQUENCE [LARGE SCALE GENOMIC DNA]</scope>
    <source>
        <strain evidence="5">JCM 16704</strain>
    </source>
</reference>
<evidence type="ECO:0000313" key="4">
    <source>
        <dbReference type="EMBL" id="GAA4137564.1"/>
    </source>
</evidence>
<name>A0ABP7YKD3_9SPHI</name>
<organism evidence="4 5">
    <name type="scientific">Sphingobacterium kyonggiense</name>
    <dbReference type="NCBI Taxonomy" id="714075"/>
    <lineage>
        <taxon>Bacteria</taxon>
        <taxon>Pseudomonadati</taxon>
        <taxon>Bacteroidota</taxon>
        <taxon>Sphingobacteriia</taxon>
        <taxon>Sphingobacteriales</taxon>
        <taxon>Sphingobacteriaceae</taxon>
        <taxon>Sphingobacterium</taxon>
    </lineage>
</organism>